<evidence type="ECO:0000256" key="2">
    <source>
        <dbReference type="ARBA" id="ARBA00016956"/>
    </source>
</evidence>
<dbReference type="PANTHER" id="PTHR11741:SF0">
    <property type="entry name" value="ELONGATION FACTOR TS, MITOCHONDRIAL"/>
    <property type="match status" value="1"/>
</dbReference>
<keyword evidence="5" id="KW-0963">Cytoplasm</keyword>
<dbReference type="InterPro" id="IPR001816">
    <property type="entry name" value="Transl_elong_EFTs/EF1B"/>
</dbReference>
<sequence>MEITTDLIKQLRDETGVSVMQCKKALEEAGGDVEKAKVILRKASSAVASKKADRELAAGTAAAYTHAGGSVVGAVVLACETDFVSKNEEFKRMAYDIAMHVAAMAPQFISKDDVSEADTAAAREVFAKEAASVPEHARANAVSGKLDQYLAEKVLMEQPFVKDQSMTVRQYIEQGVQKFGEKIQVVRMERLSVR</sequence>
<evidence type="ECO:0000259" key="6">
    <source>
        <dbReference type="Pfam" id="PF00889"/>
    </source>
</evidence>
<dbReference type="Pfam" id="PF00889">
    <property type="entry name" value="EF_TS"/>
    <property type="match status" value="1"/>
</dbReference>
<gene>
    <name evidence="5 7" type="primary">tsf</name>
    <name evidence="7" type="ORF">COU20_00695</name>
</gene>
<comment type="subcellular location">
    <subcellularLocation>
        <location evidence="5">Cytoplasm</location>
    </subcellularLocation>
</comment>
<dbReference type="GO" id="GO:0003746">
    <property type="term" value="F:translation elongation factor activity"/>
    <property type="evidence" value="ECO:0007669"/>
    <property type="project" value="UniProtKB-UniRule"/>
</dbReference>
<proteinExistence type="inferred from homology"/>
<dbReference type="Gene3D" id="1.10.286.20">
    <property type="match status" value="1"/>
</dbReference>
<reference evidence="8" key="1">
    <citation type="submission" date="2017-09" db="EMBL/GenBank/DDBJ databases">
        <title>Depth-based differentiation of microbial function through sediment-hosted aquifers and enrichment of novel symbionts in the deep terrestrial subsurface.</title>
        <authorList>
            <person name="Probst A.J."/>
            <person name="Ladd B."/>
            <person name="Jarett J.K."/>
            <person name="Geller-Mcgrath D.E."/>
            <person name="Sieber C.M.K."/>
            <person name="Emerson J.B."/>
            <person name="Anantharaman K."/>
            <person name="Thomas B.C."/>
            <person name="Malmstrom R."/>
            <person name="Stieglmeier M."/>
            <person name="Klingl A."/>
            <person name="Woyke T."/>
            <person name="Ryan C.M."/>
            <person name="Banfield J.F."/>
        </authorList>
    </citation>
    <scope>NUCLEOTIDE SEQUENCE [LARGE SCALE GENOMIC DNA]</scope>
</reference>
<comment type="similarity">
    <text evidence="1 5">Belongs to the EF-Ts family.</text>
</comment>
<dbReference type="AlphaFoldDB" id="A0A2H0U8M2"/>
<dbReference type="PANTHER" id="PTHR11741">
    <property type="entry name" value="ELONGATION FACTOR TS"/>
    <property type="match status" value="1"/>
</dbReference>
<dbReference type="Proteomes" id="UP000231379">
    <property type="component" value="Unassembled WGS sequence"/>
</dbReference>
<evidence type="ECO:0000313" key="7">
    <source>
        <dbReference type="EMBL" id="PIR82754.1"/>
    </source>
</evidence>
<keyword evidence="4 5" id="KW-0648">Protein biosynthesis</keyword>
<dbReference type="SUPFAM" id="SSF46934">
    <property type="entry name" value="UBA-like"/>
    <property type="match status" value="1"/>
</dbReference>
<dbReference type="GO" id="GO:0005737">
    <property type="term" value="C:cytoplasm"/>
    <property type="evidence" value="ECO:0007669"/>
    <property type="project" value="UniProtKB-SubCell"/>
</dbReference>
<dbReference type="InterPro" id="IPR014039">
    <property type="entry name" value="Transl_elong_EFTs/EF1B_dimer"/>
</dbReference>
<dbReference type="InterPro" id="IPR009060">
    <property type="entry name" value="UBA-like_sf"/>
</dbReference>
<evidence type="ECO:0000313" key="8">
    <source>
        <dbReference type="Proteomes" id="UP000231379"/>
    </source>
</evidence>
<name>A0A2H0U8M2_9BACT</name>
<evidence type="ECO:0000256" key="5">
    <source>
        <dbReference type="HAMAP-Rule" id="MF_00050"/>
    </source>
</evidence>
<dbReference type="HAMAP" id="MF_00050">
    <property type="entry name" value="EF_Ts"/>
    <property type="match status" value="1"/>
</dbReference>
<organism evidence="7 8">
    <name type="scientific">Candidatus Kaiserbacteria bacterium CG10_big_fil_rev_8_21_14_0_10_59_10</name>
    <dbReference type="NCBI Taxonomy" id="1974612"/>
    <lineage>
        <taxon>Bacteria</taxon>
        <taxon>Candidatus Kaiseribacteriota</taxon>
    </lineage>
</organism>
<feature type="domain" description="Translation elongation factor EFTs/EF1B dimerisation" evidence="6">
    <location>
        <begin position="92"/>
        <end position="190"/>
    </location>
</feature>
<dbReference type="Gene3D" id="1.10.8.10">
    <property type="entry name" value="DNA helicase RuvA subunit, C-terminal domain"/>
    <property type="match status" value="1"/>
</dbReference>
<dbReference type="CDD" id="cd14275">
    <property type="entry name" value="UBA_EF-Ts"/>
    <property type="match status" value="1"/>
</dbReference>
<dbReference type="EMBL" id="PFBM01000006">
    <property type="protein sequence ID" value="PIR82754.1"/>
    <property type="molecule type" value="Genomic_DNA"/>
</dbReference>
<comment type="caution">
    <text evidence="7">The sequence shown here is derived from an EMBL/GenBank/DDBJ whole genome shotgun (WGS) entry which is preliminary data.</text>
</comment>
<dbReference type="FunFam" id="1.10.8.10:FF:000001">
    <property type="entry name" value="Elongation factor Ts"/>
    <property type="match status" value="1"/>
</dbReference>
<dbReference type="SUPFAM" id="SSF54713">
    <property type="entry name" value="Elongation factor Ts (EF-Ts), dimerisation domain"/>
    <property type="match status" value="1"/>
</dbReference>
<dbReference type="InterPro" id="IPR036402">
    <property type="entry name" value="EF-Ts_dimer_sf"/>
</dbReference>
<comment type="function">
    <text evidence="5">Associates with the EF-Tu.GDP complex and induces the exchange of GDP to GTP. It remains bound to the aminoacyl-tRNA.EF-Tu.GTP complex up to the GTP hydrolysis stage on the ribosome.</text>
</comment>
<keyword evidence="3 5" id="KW-0251">Elongation factor</keyword>
<feature type="region of interest" description="Involved in Mg(2+) ion dislocation from EF-Tu" evidence="5">
    <location>
        <begin position="81"/>
        <end position="84"/>
    </location>
</feature>
<evidence type="ECO:0000256" key="4">
    <source>
        <dbReference type="ARBA" id="ARBA00022917"/>
    </source>
</evidence>
<protein>
    <recommendedName>
        <fullName evidence="2 5">Elongation factor Ts</fullName>
        <shortName evidence="5">EF-Ts</shortName>
    </recommendedName>
</protein>
<evidence type="ECO:0000256" key="1">
    <source>
        <dbReference type="ARBA" id="ARBA00005532"/>
    </source>
</evidence>
<evidence type="ECO:0000256" key="3">
    <source>
        <dbReference type="ARBA" id="ARBA00022768"/>
    </source>
</evidence>
<dbReference type="Gene3D" id="3.30.479.20">
    <property type="entry name" value="Elongation factor Ts, dimerisation domain"/>
    <property type="match status" value="1"/>
</dbReference>
<accession>A0A2H0U8M2</accession>